<evidence type="ECO:0000313" key="1">
    <source>
        <dbReference type="EMBL" id="CAB4152280.1"/>
    </source>
</evidence>
<organism evidence="1">
    <name type="scientific">uncultured Caudovirales phage</name>
    <dbReference type="NCBI Taxonomy" id="2100421"/>
    <lineage>
        <taxon>Viruses</taxon>
        <taxon>Duplodnaviria</taxon>
        <taxon>Heunggongvirae</taxon>
        <taxon>Uroviricota</taxon>
        <taxon>Caudoviricetes</taxon>
        <taxon>Peduoviridae</taxon>
        <taxon>Maltschvirus</taxon>
        <taxon>Maltschvirus maltsch</taxon>
    </lineage>
</organism>
<protein>
    <submittedName>
        <fullName evidence="1">Uncharacterized protein</fullName>
    </submittedName>
</protein>
<gene>
    <name evidence="1" type="ORF">UFOVP615_3</name>
</gene>
<name>A0A6J5N4U3_9CAUD</name>
<accession>A0A6J5N4U3</accession>
<proteinExistence type="predicted"/>
<reference evidence="1" key="1">
    <citation type="submission" date="2020-04" db="EMBL/GenBank/DDBJ databases">
        <authorList>
            <person name="Chiriac C."/>
            <person name="Salcher M."/>
            <person name="Ghai R."/>
            <person name="Kavagutti S V."/>
        </authorList>
    </citation>
    <scope>NUCLEOTIDE SEQUENCE</scope>
</reference>
<sequence>MKLIKRGNKLLFQNNSGKPTQTLDLAVNQINFQNNKISFSGTDLEIDFSIFESIEDENGTIKLKAEFANFAELEKYLQENIFFLTTSGGASGQEFTGIIEANMEQAFNICDIYPNKTIYEVSAKITSSNLTNTATVFYNQKYSESNGFVSLLSYFMDDSQNKPLLFFPQNCVNLQNKLQIIVKNNTNELINFQLVTK</sequence>
<dbReference type="EMBL" id="LR796584">
    <property type="protein sequence ID" value="CAB4152280.1"/>
    <property type="molecule type" value="Genomic_DNA"/>
</dbReference>